<dbReference type="STRING" id="272123.Anacy_4618"/>
<dbReference type="HOGENOM" id="CLU_120860_0_0_3"/>
<dbReference type="EMBL" id="CP003659">
    <property type="protein sequence ID" value="AFZ59969.1"/>
    <property type="molecule type" value="Genomic_DNA"/>
</dbReference>
<dbReference type="eggNOG" id="ENOG5032TXZ">
    <property type="taxonomic scope" value="Bacteria"/>
</dbReference>
<dbReference type="InterPro" id="IPR019657">
    <property type="entry name" value="ComFB"/>
</dbReference>
<evidence type="ECO:0000313" key="2">
    <source>
        <dbReference type="EMBL" id="AFZ59969.1"/>
    </source>
</evidence>
<protein>
    <submittedName>
        <fullName evidence="2">Late competence development protein ComFB</fullName>
    </submittedName>
</protein>
<name>K9ZME7_ANACC</name>
<organism evidence="2 3">
    <name type="scientific">Anabaena cylindrica (strain ATCC 27899 / PCC 7122)</name>
    <dbReference type="NCBI Taxonomy" id="272123"/>
    <lineage>
        <taxon>Bacteria</taxon>
        <taxon>Bacillati</taxon>
        <taxon>Cyanobacteriota</taxon>
        <taxon>Cyanophyceae</taxon>
        <taxon>Nostocales</taxon>
        <taxon>Nostocaceae</taxon>
        <taxon>Anabaena</taxon>
    </lineage>
</organism>
<reference evidence="3" key="1">
    <citation type="journal article" date="2013" name="Proc. Natl. Acad. Sci. U.S.A.">
        <title>Improving the coverage of the cyanobacterial phylum using diversity-driven genome sequencing.</title>
        <authorList>
            <person name="Shih P.M."/>
            <person name="Wu D."/>
            <person name="Latifi A."/>
            <person name="Axen S.D."/>
            <person name="Fewer D.P."/>
            <person name="Talla E."/>
            <person name="Calteau A."/>
            <person name="Cai F."/>
            <person name="Tandeau de Marsac N."/>
            <person name="Rippka R."/>
            <person name="Herdman M."/>
            <person name="Sivonen K."/>
            <person name="Coursin T."/>
            <person name="Laurent T."/>
            <person name="Goodwin L."/>
            <person name="Nolan M."/>
            <person name="Davenport K.W."/>
            <person name="Han C.S."/>
            <person name="Rubin E.M."/>
            <person name="Eisen J.A."/>
            <person name="Woyke T."/>
            <person name="Gugger M."/>
            <person name="Kerfeld C.A."/>
        </authorList>
    </citation>
    <scope>NUCLEOTIDE SEQUENCE [LARGE SCALE GENOMIC DNA]</scope>
    <source>
        <strain evidence="3">ATCC 27899 / PCC 7122</strain>
    </source>
</reference>
<dbReference type="RefSeq" id="WP_015216585.1">
    <property type="nucleotide sequence ID" value="NC_019771.1"/>
</dbReference>
<dbReference type="PATRIC" id="fig|272123.3.peg.5027"/>
<dbReference type="Pfam" id="PF10719">
    <property type="entry name" value="ComFB"/>
    <property type="match status" value="1"/>
</dbReference>
<dbReference type="OrthoDB" id="424065at2"/>
<keyword evidence="3" id="KW-1185">Reference proteome</keyword>
<dbReference type="KEGG" id="acy:Anacy_4618"/>
<proteinExistence type="predicted"/>
<dbReference type="AlphaFoldDB" id="K9ZME7"/>
<feature type="region of interest" description="Disordered" evidence="1">
    <location>
        <begin position="1"/>
        <end position="20"/>
    </location>
</feature>
<evidence type="ECO:0000313" key="3">
    <source>
        <dbReference type="Proteomes" id="UP000010474"/>
    </source>
</evidence>
<evidence type="ECO:0000256" key="1">
    <source>
        <dbReference type="SAM" id="MobiDB-lite"/>
    </source>
</evidence>
<accession>K9ZME7</accession>
<gene>
    <name evidence="2" type="ordered locus">Anacy_4618</name>
</gene>
<sequence>MSNLRPSLNSANSHSQQTAFTKNSRNVMEMLVVDEVEKQIKSLPLKTANYIKASEVVAYALNRLPCLYATSRRGWQRQWHHGKTELYQKITTAVRQGIIAVQRDPLRVNDPLNFTADQAALDALEKLKIILQRQDLSWDNLSDVVEQTLLNESQGRTTWRKSGCLEKNTFDWEKHRL</sequence>
<dbReference type="Proteomes" id="UP000010474">
    <property type="component" value="Chromosome"/>
</dbReference>